<organism evidence="1 2">
    <name type="scientific">Dreissena polymorpha</name>
    <name type="common">Zebra mussel</name>
    <name type="synonym">Mytilus polymorpha</name>
    <dbReference type="NCBI Taxonomy" id="45954"/>
    <lineage>
        <taxon>Eukaryota</taxon>
        <taxon>Metazoa</taxon>
        <taxon>Spiralia</taxon>
        <taxon>Lophotrochozoa</taxon>
        <taxon>Mollusca</taxon>
        <taxon>Bivalvia</taxon>
        <taxon>Autobranchia</taxon>
        <taxon>Heteroconchia</taxon>
        <taxon>Euheterodonta</taxon>
        <taxon>Imparidentia</taxon>
        <taxon>Neoheterodontei</taxon>
        <taxon>Myida</taxon>
        <taxon>Dreissenoidea</taxon>
        <taxon>Dreissenidae</taxon>
        <taxon>Dreissena</taxon>
    </lineage>
</organism>
<dbReference type="Proteomes" id="UP000828390">
    <property type="component" value="Unassembled WGS sequence"/>
</dbReference>
<accession>A0A9D4ITG5</accession>
<gene>
    <name evidence="1" type="ORF">DPMN_164135</name>
</gene>
<evidence type="ECO:0000313" key="1">
    <source>
        <dbReference type="EMBL" id="KAH3786035.1"/>
    </source>
</evidence>
<protein>
    <submittedName>
        <fullName evidence="1">Uncharacterized protein</fullName>
    </submittedName>
</protein>
<comment type="caution">
    <text evidence="1">The sequence shown here is derived from an EMBL/GenBank/DDBJ whole genome shotgun (WGS) entry which is preliminary data.</text>
</comment>
<reference evidence="1" key="2">
    <citation type="submission" date="2020-11" db="EMBL/GenBank/DDBJ databases">
        <authorList>
            <person name="McCartney M.A."/>
            <person name="Auch B."/>
            <person name="Kono T."/>
            <person name="Mallez S."/>
            <person name="Becker A."/>
            <person name="Gohl D.M."/>
            <person name="Silverstein K.A.T."/>
            <person name="Koren S."/>
            <person name="Bechman K.B."/>
            <person name="Herman A."/>
            <person name="Abrahante J.E."/>
            <person name="Garbe J."/>
        </authorList>
    </citation>
    <scope>NUCLEOTIDE SEQUENCE</scope>
    <source>
        <strain evidence="1">Duluth1</strain>
        <tissue evidence="1">Whole animal</tissue>
    </source>
</reference>
<keyword evidence="2" id="KW-1185">Reference proteome</keyword>
<dbReference type="EMBL" id="JAIWYP010000008">
    <property type="protein sequence ID" value="KAH3786035.1"/>
    <property type="molecule type" value="Genomic_DNA"/>
</dbReference>
<reference evidence="1" key="1">
    <citation type="journal article" date="2019" name="bioRxiv">
        <title>The Genome of the Zebra Mussel, Dreissena polymorpha: A Resource for Invasive Species Research.</title>
        <authorList>
            <person name="McCartney M.A."/>
            <person name="Auch B."/>
            <person name="Kono T."/>
            <person name="Mallez S."/>
            <person name="Zhang Y."/>
            <person name="Obille A."/>
            <person name="Becker A."/>
            <person name="Abrahante J.E."/>
            <person name="Garbe J."/>
            <person name="Badalamenti J.P."/>
            <person name="Herman A."/>
            <person name="Mangelson H."/>
            <person name="Liachko I."/>
            <person name="Sullivan S."/>
            <person name="Sone E.D."/>
            <person name="Koren S."/>
            <person name="Silverstein K.A.T."/>
            <person name="Beckman K.B."/>
            <person name="Gohl D.M."/>
        </authorList>
    </citation>
    <scope>NUCLEOTIDE SEQUENCE</scope>
    <source>
        <strain evidence="1">Duluth1</strain>
        <tissue evidence="1">Whole animal</tissue>
    </source>
</reference>
<dbReference type="AlphaFoldDB" id="A0A9D4ITG5"/>
<name>A0A9D4ITG5_DREPO</name>
<evidence type="ECO:0000313" key="2">
    <source>
        <dbReference type="Proteomes" id="UP000828390"/>
    </source>
</evidence>
<proteinExistence type="predicted"/>
<sequence length="83" mass="9048">MLRVGKIWDACDTASDVPSFSVCIFVLRNISNNSLLPVSTYSSILDMSHDVKFVVNSDACTCKLDVLTVPLDCSSKSYSSHSI</sequence>